<dbReference type="EMBL" id="JBHUMV010000006">
    <property type="protein sequence ID" value="MFD2755243.1"/>
    <property type="molecule type" value="Genomic_DNA"/>
</dbReference>
<keyword evidence="2 6" id="KW-0418">Kinase</keyword>
<dbReference type="SUPFAM" id="SSF55874">
    <property type="entry name" value="ATPase domain of HSP90 chaperone/DNA topoisomerase II/histidine kinase"/>
    <property type="match status" value="1"/>
</dbReference>
<dbReference type="PANTHER" id="PTHR24421:SF58">
    <property type="entry name" value="SIGNAL TRANSDUCTION HISTIDINE-PROTEIN KINASE_PHOSPHATASE UHPB"/>
    <property type="match status" value="1"/>
</dbReference>
<keyword evidence="1" id="KW-0808">Transferase</keyword>
<keyword evidence="4" id="KW-0472">Membrane</keyword>
<organism evidence="6 7">
    <name type="scientific">Comamonas terrae</name>
    <dbReference type="NCBI Taxonomy" id="673548"/>
    <lineage>
        <taxon>Bacteria</taxon>
        <taxon>Pseudomonadati</taxon>
        <taxon>Pseudomonadota</taxon>
        <taxon>Betaproteobacteria</taxon>
        <taxon>Burkholderiales</taxon>
        <taxon>Comamonadaceae</taxon>
        <taxon>Comamonas</taxon>
    </lineage>
</organism>
<keyword evidence="4" id="KW-0812">Transmembrane</keyword>
<feature type="transmembrane region" description="Helical" evidence="4">
    <location>
        <begin position="38"/>
        <end position="59"/>
    </location>
</feature>
<gene>
    <name evidence="6" type="ORF">ACFSW6_14185</name>
</gene>
<dbReference type="InterPro" id="IPR036890">
    <property type="entry name" value="HATPase_C_sf"/>
</dbReference>
<proteinExistence type="predicted"/>
<keyword evidence="7" id="KW-1185">Reference proteome</keyword>
<dbReference type="SMART" id="SM00387">
    <property type="entry name" value="HATPase_c"/>
    <property type="match status" value="1"/>
</dbReference>
<dbReference type="GO" id="GO:0016301">
    <property type="term" value="F:kinase activity"/>
    <property type="evidence" value="ECO:0007669"/>
    <property type="project" value="UniProtKB-KW"/>
</dbReference>
<evidence type="ECO:0000313" key="7">
    <source>
        <dbReference type="Proteomes" id="UP001597463"/>
    </source>
</evidence>
<feature type="transmembrane region" description="Helical" evidence="4">
    <location>
        <begin position="7"/>
        <end position="26"/>
    </location>
</feature>
<feature type="domain" description="Histidine kinase/HSP90-like ATPase" evidence="5">
    <location>
        <begin position="183"/>
        <end position="288"/>
    </location>
</feature>
<sequence length="292" mass="32699">MESRRILGWQVSCNLFQSMVLLTWCFDSSLKHKADLQAISLIAALCSLMLVLSSIRRFASMFQLKMQKSLEIPTAIQAERKRIASDLHDTLGCQLVQALSLIDTQDQDGKNHIKDILERALLDLRLVVDSMDAQDDGLVSRLARLRHRLEPALRHKGIQLHWQVSDPELGVGSRSAASLPCGRRAQQVLAIVQECMSNAMTHANATEIWVTLEPYEQGHSQGYGWNWRLCIEDNGDGFDLRTTLADASKSGHGLPGMFRRMNDIGGDLHIHPRHGGGTQVLLRWRSGSSCRQ</sequence>
<dbReference type="RefSeq" id="WP_066478361.1">
    <property type="nucleotide sequence ID" value="NZ_BCNT01000008.1"/>
</dbReference>
<dbReference type="Gene3D" id="3.30.565.10">
    <property type="entry name" value="Histidine kinase-like ATPase, C-terminal domain"/>
    <property type="match status" value="1"/>
</dbReference>
<name>A0ABW5UNP5_9BURK</name>
<comment type="caution">
    <text evidence="6">The sequence shown here is derived from an EMBL/GenBank/DDBJ whole genome shotgun (WGS) entry which is preliminary data.</text>
</comment>
<evidence type="ECO:0000313" key="6">
    <source>
        <dbReference type="EMBL" id="MFD2755243.1"/>
    </source>
</evidence>
<evidence type="ECO:0000259" key="5">
    <source>
        <dbReference type="SMART" id="SM00387"/>
    </source>
</evidence>
<accession>A0ABW5UNP5</accession>
<keyword evidence="4" id="KW-1133">Transmembrane helix</keyword>
<dbReference type="InterPro" id="IPR050482">
    <property type="entry name" value="Sensor_HK_TwoCompSys"/>
</dbReference>
<evidence type="ECO:0000256" key="4">
    <source>
        <dbReference type="SAM" id="Phobius"/>
    </source>
</evidence>
<reference evidence="7" key="1">
    <citation type="journal article" date="2019" name="Int. J. Syst. Evol. Microbiol.">
        <title>The Global Catalogue of Microorganisms (GCM) 10K type strain sequencing project: providing services to taxonomists for standard genome sequencing and annotation.</title>
        <authorList>
            <consortium name="The Broad Institute Genomics Platform"/>
            <consortium name="The Broad Institute Genome Sequencing Center for Infectious Disease"/>
            <person name="Wu L."/>
            <person name="Ma J."/>
        </authorList>
    </citation>
    <scope>NUCLEOTIDE SEQUENCE [LARGE SCALE GENOMIC DNA]</scope>
    <source>
        <strain evidence="7">TISTR 1906</strain>
    </source>
</reference>
<evidence type="ECO:0000256" key="3">
    <source>
        <dbReference type="ARBA" id="ARBA00023012"/>
    </source>
</evidence>
<dbReference type="CDD" id="cd16917">
    <property type="entry name" value="HATPase_UhpB-NarQ-NarX-like"/>
    <property type="match status" value="1"/>
</dbReference>
<dbReference type="PANTHER" id="PTHR24421">
    <property type="entry name" value="NITRATE/NITRITE SENSOR PROTEIN NARX-RELATED"/>
    <property type="match status" value="1"/>
</dbReference>
<evidence type="ECO:0000256" key="1">
    <source>
        <dbReference type="ARBA" id="ARBA00022679"/>
    </source>
</evidence>
<dbReference type="InterPro" id="IPR003594">
    <property type="entry name" value="HATPase_dom"/>
</dbReference>
<evidence type="ECO:0000256" key="2">
    <source>
        <dbReference type="ARBA" id="ARBA00022777"/>
    </source>
</evidence>
<keyword evidence="3" id="KW-0902">Two-component regulatory system</keyword>
<dbReference type="Pfam" id="PF02518">
    <property type="entry name" value="HATPase_c"/>
    <property type="match status" value="1"/>
</dbReference>
<protein>
    <submittedName>
        <fullName evidence="6">Sensor histidine kinase</fullName>
    </submittedName>
</protein>
<dbReference type="Proteomes" id="UP001597463">
    <property type="component" value="Unassembled WGS sequence"/>
</dbReference>